<accession>A0A7S3JPM7</accession>
<protein>
    <submittedName>
        <fullName evidence="2">Uncharacterized protein</fullName>
    </submittedName>
</protein>
<reference evidence="2" key="1">
    <citation type="submission" date="2021-01" db="EMBL/GenBank/DDBJ databases">
        <authorList>
            <person name="Corre E."/>
            <person name="Pelletier E."/>
            <person name="Niang G."/>
            <person name="Scheremetjew M."/>
            <person name="Finn R."/>
            <person name="Kale V."/>
            <person name="Holt S."/>
            <person name="Cochrane G."/>
            <person name="Meng A."/>
            <person name="Brown T."/>
            <person name="Cohen L."/>
        </authorList>
    </citation>
    <scope>NUCLEOTIDE SEQUENCE</scope>
    <source>
        <strain evidence="2">CCMP1510</strain>
    </source>
</reference>
<dbReference type="AlphaFoldDB" id="A0A7S3JPM7"/>
<evidence type="ECO:0000313" key="2">
    <source>
        <dbReference type="EMBL" id="CAE0360961.1"/>
    </source>
</evidence>
<gene>
    <name evidence="2" type="ORF">ALAG00032_LOCUS1693</name>
</gene>
<proteinExistence type="predicted"/>
<sequence length="324" mass="35392">MAAEEKNYHLKLPLSPHNPHAWTPDIVLNRFNQMRKDMRRDRVSINGQVIHAANEDYYESVAGILAQSILASAHTITKEHELATLTEASALVHASAILASGARTFSGGDAYACVHALCPGEHAVLCPLSTSASPLEISVSICQSSQPSVSRNDDDIKGHRRTKSDGTRAPHSSKETRAHRFIASFTSSPQRSESFSRTVSSPLTSSLASSHHNYPTMLEIALDEFQTNSQPIFNKNQPPRIDIALRATTDYKICTTNPQDLPSDTWLLVRAVWSRTFSIFGESTNGAHSFIASEPYVDIAIADAAFVPASVINNDDAFSDLFTS</sequence>
<feature type="region of interest" description="Disordered" evidence="1">
    <location>
        <begin position="144"/>
        <end position="178"/>
    </location>
</feature>
<dbReference type="EMBL" id="HBIJ01002484">
    <property type="protein sequence ID" value="CAE0360961.1"/>
    <property type="molecule type" value="Transcribed_RNA"/>
</dbReference>
<organism evidence="2">
    <name type="scientific">Aureoumbra lagunensis</name>
    <dbReference type="NCBI Taxonomy" id="44058"/>
    <lineage>
        <taxon>Eukaryota</taxon>
        <taxon>Sar</taxon>
        <taxon>Stramenopiles</taxon>
        <taxon>Ochrophyta</taxon>
        <taxon>Pelagophyceae</taxon>
        <taxon>Pelagomonadales</taxon>
        <taxon>Aureoumbra</taxon>
    </lineage>
</organism>
<name>A0A7S3JPM7_9STRA</name>
<evidence type="ECO:0000256" key="1">
    <source>
        <dbReference type="SAM" id="MobiDB-lite"/>
    </source>
</evidence>
<feature type="compositionally biased region" description="Basic and acidic residues" evidence="1">
    <location>
        <begin position="151"/>
        <end position="178"/>
    </location>
</feature>